<dbReference type="Pfam" id="PF12796">
    <property type="entry name" value="Ank_2"/>
    <property type="match status" value="2"/>
</dbReference>
<sequence>MSDAGSDSDEWQDLSDVDASEYPEPPEEEIFDPENYAFRDASYTEPRPTSGDPEEEFLWAAQAGEMDMAEELLRTRPELVRTQDADGYTPLHRACYSDRVEMVDLLLSRGAPTDLPTNDGWMPLHSACKWGNHRCAIKLLMHGAPINAASSSGQTALHIAASCRSDKECLKLLLSWPGLDPSLKNADGETAYDKALINTKKHYLFNAVKRCTQEI</sequence>
<dbReference type="InterPro" id="IPR002110">
    <property type="entry name" value="Ankyrin_rpt"/>
</dbReference>
<evidence type="ECO:0000313" key="6">
    <source>
        <dbReference type="Proteomes" id="UP000494165"/>
    </source>
</evidence>
<keyword evidence="6" id="KW-1185">Reference proteome</keyword>
<feature type="repeat" description="ANK" evidence="3">
    <location>
        <begin position="86"/>
        <end position="118"/>
    </location>
</feature>
<dbReference type="PROSITE" id="PS50088">
    <property type="entry name" value="ANK_REPEAT"/>
    <property type="match status" value="2"/>
</dbReference>
<dbReference type="Gene3D" id="1.25.40.20">
    <property type="entry name" value="Ankyrin repeat-containing domain"/>
    <property type="match status" value="2"/>
</dbReference>
<feature type="compositionally biased region" description="Acidic residues" evidence="4">
    <location>
        <begin position="1"/>
        <end position="32"/>
    </location>
</feature>
<dbReference type="PANTHER" id="PTHR24198">
    <property type="entry name" value="ANKYRIN REPEAT AND PROTEIN KINASE DOMAIN-CONTAINING PROTEIN"/>
    <property type="match status" value="1"/>
</dbReference>
<dbReference type="Proteomes" id="UP000494165">
    <property type="component" value="Unassembled WGS sequence"/>
</dbReference>
<evidence type="ECO:0000256" key="1">
    <source>
        <dbReference type="ARBA" id="ARBA00022737"/>
    </source>
</evidence>
<dbReference type="PROSITE" id="PS50297">
    <property type="entry name" value="ANK_REP_REGION"/>
    <property type="match status" value="1"/>
</dbReference>
<evidence type="ECO:0000256" key="3">
    <source>
        <dbReference type="PROSITE-ProRule" id="PRU00023"/>
    </source>
</evidence>
<dbReference type="PANTHER" id="PTHR24198:SF165">
    <property type="entry name" value="ANKYRIN REPEAT-CONTAINING PROTEIN-RELATED"/>
    <property type="match status" value="1"/>
</dbReference>
<keyword evidence="1" id="KW-0677">Repeat</keyword>
<reference evidence="5 6" key="1">
    <citation type="submission" date="2020-04" db="EMBL/GenBank/DDBJ databases">
        <authorList>
            <person name="Alioto T."/>
            <person name="Alioto T."/>
            <person name="Gomez Garrido J."/>
        </authorList>
    </citation>
    <scope>NUCLEOTIDE SEQUENCE [LARGE SCALE GENOMIC DNA]</scope>
</reference>
<dbReference type="SUPFAM" id="SSF48403">
    <property type="entry name" value="Ankyrin repeat"/>
    <property type="match status" value="1"/>
</dbReference>
<feature type="region of interest" description="Disordered" evidence="4">
    <location>
        <begin position="1"/>
        <end position="53"/>
    </location>
</feature>
<feature type="repeat" description="ANK" evidence="3">
    <location>
        <begin position="119"/>
        <end position="151"/>
    </location>
</feature>
<evidence type="ECO:0008006" key="7">
    <source>
        <dbReference type="Google" id="ProtNLM"/>
    </source>
</evidence>
<evidence type="ECO:0000256" key="2">
    <source>
        <dbReference type="ARBA" id="ARBA00023043"/>
    </source>
</evidence>
<comment type="caution">
    <text evidence="5">The sequence shown here is derived from an EMBL/GenBank/DDBJ whole genome shotgun (WGS) entry which is preliminary data.</text>
</comment>
<dbReference type="SMART" id="SM00248">
    <property type="entry name" value="ANK"/>
    <property type="match status" value="3"/>
</dbReference>
<organism evidence="5 6">
    <name type="scientific">Cloeon dipterum</name>
    <dbReference type="NCBI Taxonomy" id="197152"/>
    <lineage>
        <taxon>Eukaryota</taxon>
        <taxon>Metazoa</taxon>
        <taxon>Ecdysozoa</taxon>
        <taxon>Arthropoda</taxon>
        <taxon>Hexapoda</taxon>
        <taxon>Insecta</taxon>
        <taxon>Pterygota</taxon>
        <taxon>Palaeoptera</taxon>
        <taxon>Ephemeroptera</taxon>
        <taxon>Pisciforma</taxon>
        <taxon>Baetidae</taxon>
        <taxon>Cloeon</taxon>
    </lineage>
</organism>
<evidence type="ECO:0000313" key="5">
    <source>
        <dbReference type="EMBL" id="CAB3364519.1"/>
    </source>
</evidence>
<dbReference type="EMBL" id="CADEPI010000016">
    <property type="protein sequence ID" value="CAB3364519.1"/>
    <property type="molecule type" value="Genomic_DNA"/>
</dbReference>
<evidence type="ECO:0000256" key="4">
    <source>
        <dbReference type="SAM" id="MobiDB-lite"/>
    </source>
</evidence>
<name>A0A8S1CGY4_9INSE</name>
<keyword evidence="2 3" id="KW-0040">ANK repeat</keyword>
<protein>
    <recommendedName>
        <fullName evidence="7">Ankyrin repeat domain-containing protein 49</fullName>
    </recommendedName>
</protein>
<gene>
    <name evidence="5" type="ORF">CLODIP_2_CD09284</name>
</gene>
<dbReference type="InterPro" id="IPR036770">
    <property type="entry name" value="Ankyrin_rpt-contain_sf"/>
</dbReference>
<dbReference type="AlphaFoldDB" id="A0A8S1CGY4"/>
<dbReference type="OrthoDB" id="19174at2759"/>
<accession>A0A8S1CGY4</accession>
<proteinExistence type="predicted"/>